<reference evidence="2" key="1">
    <citation type="submission" date="2016-11" db="EMBL/GenBank/DDBJ databases">
        <authorList>
            <person name="Varghese N."/>
            <person name="Submissions S."/>
        </authorList>
    </citation>
    <scope>NUCLEOTIDE SEQUENCE [LARGE SCALE GENOMIC DNA]</scope>
    <source>
        <strain evidence="2">DSM 12395</strain>
    </source>
</reference>
<keyword evidence="2" id="KW-1185">Reference proteome</keyword>
<gene>
    <name evidence="1" type="ORF">SAMN02745133_01809</name>
</gene>
<protein>
    <submittedName>
        <fullName evidence="1">Uncharacterized protein</fullName>
    </submittedName>
</protein>
<dbReference type="OrthoDB" id="1707630at2"/>
<dbReference type="RefSeq" id="WP_159431825.1">
    <property type="nucleotide sequence ID" value="NZ_FQUY01000011.1"/>
</dbReference>
<evidence type="ECO:0000313" key="2">
    <source>
        <dbReference type="Proteomes" id="UP000184148"/>
    </source>
</evidence>
<organism evidence="1 2">
    <name type="scientific">Desulforamulus putei DSM 12395</name>
    <dbReference type="NCBI Taxonomy" id="1121429"/>
    <lineage>
        <taxon>Bacteria</taxon>
        <taxon>Bacillati</taxon>
        <taxon>Bacillota</taxon>
        <taxon>Clostridia</taxon>
        <taxon>Eubacteriales</taxon>
        <taxon>Peptococcaceae</taxon>
        <taxon>Desulforamulus</taxon>
    </lineage>
</organism>
<accession>A0A1M4YTJ5</accession>
<dbReference type="STRING" id="1121429.SAMN02745133_01809"/>
<proteinExistence type="predicted"/>
<name>A0A1M4YTJ5_9FIRM</name>
<dbReference type="Proteomes" id="UP000184148">
    <property type="component" value="Unassembled WGS sequence"/>
</dbReference>
<sequence length="55" mass="6569">MEVKIENEVIDKIRALFDDREIQNHRLDRIEVKLENVIVDLGYLVTKVARMERMA</sequence>
<dbReference type="AlphaFoldDB" id="A0A1M4YTJ5"/>
<evidence type="ECO:0000313" key="1">
    <source>
        <dbReference type="EMBL" id="SHF09169.1"/>
    </source>
</evidence>
<dbReference type="EMBL" id="FQUY01000011">
    <property type="protein sequence ID" value="SHF09169.1"/>
    <property type="molecule type" value="Genomic_DNA"/>
</dbReference>